<dbReference type="SUPFAM" id="SSF49599">
    <property type="entry name" value="TRAF domain-like"/>
    <property type="match status" value="1"/>
</dbReference>
<dbReference type="PROSITE" id="PS50089">
    <property type="entry name" value="ZF_RING_2"/>
    <property type="match status" value="1"/>
</dbReference>
<keyword evidence="13" id="KW-1185">Reference proteome</keyword>
<keyword evidence="3" id="KW-0479">Metal-binding</keyword>
<dbReference type="CDD" id="cd16619">
    <property type="entry name" value="mRING-HC-C4C4_TRIM37_C-VIII"/>
    <property type="match status" value="1"/>
</dbReference>
<feature type="domain" description="MATH" evidence="11">
    <location>
        <begin position="387"/>
        <end position="505"/>
    </location>
</feature>
<evidence type="ECO:0008006" key="14">
    <source>
        <dbReference type="Google" id="ProtNLM"/>
    </source>
</evidence>
<dbReference type="STRING" id="139723.A0A182M8X1"/>
<feature type="domain" description="B box-type" evidence="10">
    <location>
        <begin position="199"/>
        <end position="243"/>
    </location>
</feature>
<feature type="region of interest" description="Disordered" evidence="8">
    <location>
        <begin position="47"/>
        <end position="89"/>
    </location>
</feature>
<dbReference type="EMBL" id="AXCM01009108">
    <property type="status" value="NOT_ANNOTATED_CDS"/>
    <property type="molecule type" value="Genomic_DNA"/>
</dbReference>
<keyword evidence="2" id="KW-0963">Cytoplasm</keyword>
<evidence type="ECO:0000256" key="7">
    <source>
        <dbReference type="SAM" id="Coils"/>
    </source>
</evidence>
<evidence type="ECO:0000256" key="4">
    <source>
        <dbReference type="ARBA" id="ARBA00022771"/>
    </source>
</evidence>
<sequence>MLINLNNRPGTVHEFIALVDSESGKLEGFRDVKPDFSFISMASSSNRSESRRHGASSHSLSTTIPGSSSASSATTSCSTGSTIPSTSNASTLALTSSNSRRHVLSHINDIFKCTICFGRLEDPHLCPQCSKLYCYDCIGEWLDSGISQSCPNCKITLQIDQLVKVRWFDDIQKLQHNLRTLSTSDTEDTQLLKQTSTGTDTELCPMHGKLVNFYCSSCKQCICEVCATDVTEGRHRDHTFKALNVTYEQHVAMLNNELEKVEHYRDKLALLINKIDRNVALIGRVKHVKHKELEAIMVSALKSLDRQEEEKLAKLHAHQNGLLHEMEDIDLKLQTMRCEMTLCSKPELIQMKSNIFSVCNAIRMNPIKDFKQIRAQANLKIEIPHLFETGIFVVHNFSTFDDNKVYSNEFSDCLGRTWRIMAWCVISEDQFGIYLELVSGSPCWMECTFQLIHLDPEKTISKTIRQYFDRTPQKGWGLRDFVTLTTILEKNYVRDNDSLELLYNIRPCSPSDAPITLDADESLSEN</sequence>
<evidence type="ECO:0000256" key="1">
    <source>
        <dbReference type="ARBA" id="ARBA00004496"/>
    </source>
</evidence>
<evidence type="ECO:0000313" key="13">
    <source>
        <dbReference type="Proteomes" id="UP000075883"/>
    </source>
</evidence>
<evidence type="ECO:0000256" key="5">
    <source>
        <dbReference type="ARBA" id="ARBA00022833"/>
    </source>
</evidence>
<dbReference type="InterPro" id="IPR053003">
    <property type="entry name" value="TRIM_RBCC_E3_ubiq-ligases"/>
</dbReference>
<feature type="coiled-coil region" evidence="7">
    <location>
        <begin position="254"/>
        <end position="310"/>
    </location>
</feature>
<dbReference type="SUPFAM" id="SSF57845">
    <property type="entry name" value="B-box zinc-binding domain"/>
    <property type="match status" value="1"/>
</dbReference>
<dbReference type="InterPro" id="IPR008974">
    <property type="entry name" value="TRAF-like"/>
</dbReference>
<name>A0A182M8X1_9DIPT</name>
<keyword evidence="4 6" id="KW-0863">Zinc-finger</keyword>
<dbReference type="GO" id="GO:0005164">
    <property type="term" value="F:tumor necrosis factor receptor binding"/>
    <property type="evidence" value="ECO:0007669"/>
    <property type="project" value="TreeGrafter"/>
</dbReference>
<feature type="compositionally biased region" description="Low complexity" evidence="8">
    <location>
        <begin position="56"/>
        <end position="89"/>
    </location>
</feature>
<dbReference type="PROSITE" id="PS50119">
    <property type="entry name" value="ZF_BBOX"/>
    <property type="match status" value="1"/>
</dbReference>
<accession>A0A182M8X1</accession>
<dbReference type="GO" id="GO:0008270">
    <property type="term" value="F:zinc ion binding"/>
    <property type="evidence" value="ECO:0007669"/>
    <property type="project" value="UniProtKB-KW"/>
</dbReference>
<dbReference type="GO" id="GO:0031625">
    <property type="term" value="F:ubiquitin protein ligase binding"/>
    <property type="evidence" value="ECO:0007669"/>
    <property type="project" value="TreeGrafter"/>
</dbReference>
<dbReference type="InterPro" id="IPR001841">
    <property type="entry name" value="Znf_RING"/>
</dbReference>
<evidence type="ECO:0000259" key="11">
    <source>
        <dbReference type="PROSITE" id="PS50144"/>
    </source>
</evidence>
<dbReference type="InterPro" id="IPR018957">
    <property type="entry name" value="Znf_C3HC4_RING-type"/>
</dbReference>
<proteinExistence type="predicted"/>
<evidence type="ECO:0000259" key="9">
    <source>
        <dbReference type="PROSITE" id="PS50089"/>
    </source>
</evidence>
<dbReference type="GO" id="GO:0005778">
    <property type="term" value="C:peroxisomal membrane"/>
    <property type="evidence" value="ECO:0007669"/>
    <property type="project" value="TreeGrafter"/>
</dbReference>
<evidence type="ECO:0000256" key="8">
    <source>
        <dbReference type="SAM" id="MobiDB-lite"/>
    </source>
</evidence>
<evidence type="ECO:0000256" key="3">
    <source>
        <dbReference type="ARBA" id="ARBA00022723"/>
    </source>
</evidence>
<feature type="domain" description="RING-type" evidence="9">
    <location>
        <begin position="113"/>
        <end position="154"/>
    </location>
</feature>
<protein>
    <recommendedName>
        <fullName evidence="14">RING-type domain-containing protein</fullName>
    </recommendedName>
</protein>
<dbReference type="Pfam" id="PF22486">
    <property type="entry name" value="MATH_2"/>
    <property type="match status" value="1"/>
</dbReference>
<dbReference type="GO" id="GO:0006513">
    <property type="term" value="P:protein monoubiquitination"/>
    <property type="evidence" value="ECO:0007669"/>
    <property type="project" value="TreeGrafter"/>
</dbReference>
<dbReference type="GO" id="GO:0016235">
    <property type="term" value="C:aggresome"/>
    <property type="evidence" value="ECO:0007669"/>
    <property type="project" value="TreeGrafter"/>
</dbReference>
<dbReference type="Gene3D" id="3.30.40.10">
    <property type="entry name" value="Zinc/RING finger domain, C3HC4 (zinc finger)"/>
    <property type="match status" value="1"/>
</dbReference>
<dbReference type="EnsemblMetazoa" id="ACUA012369-RA">
    <property type="protein sequence ID" value="ACUA012369-PA"/>
    <property type="gene ID" value="ACUA012369"/>
</dbReference>
<dbReference type="PROSITE" id="PS50144">
    <property type="entry name" value="MATH"/>
    <property type="match status" value="1"/>
</dbReference>
<organism evidence="12 13">
    <name type="scientific">Anopheles culicifacies</name>
    <dbReference type="NCBI Taxonomy" id="139723"/>
    <lineage>
        <taxon>Eukaryota</taxon>
        <taxon>Metazoa</taxon>
        <taxon>Ecdysozoa</taxon>
        <taxon>Arthropoda</taxon>
        <taxon>Hexapoda</taxon>
        <taxon>Insecta</taxon>
        <taxon>Pterygota</taxon>
        <taxon>Neoptera</taxon>
        <taxon>Endopterygota</taxon>
        <taxon>Diptera</taxon>
        <taxon>Nematocera</taxon>
        <taxon>Culicoidea</taxon>
        <taxon>Culicidae</taxon>
        <taxon>Anophelinae</taxon>
        <taxon>Anopheles</taxon>
        <taxon>culicifacies species complex</taxon>
    </lineage>
</organism>
<dbReference type="SUPFAM" id="SSF57850">
    <property type="entry name" value="RING/U-box"/>
    <property type="match status" value="1"/>
</dbReference>
<dbReference type="InterPro" id="IPR002083">
    <property type="entry name" value="MATH/TRAF_dom"/>
</dbReference>
<keyword evidence="7" id="KW-0175">Coiled coil</keyword>
<dbReference type="Pfam" id="PF00643">
    <property type="entry name" value="zf-B_box"/>
    <property type="match status" value="1"/>
</dbReference>
<dbReference type="GO" id="GO:0061630">
    <property type="term" value="F:ubiquitin protein ligase activity"/>
    <property type="evidence" value="ECO:0007669"/>
    <property type="project" value="TreeGrafter"/>
</dbReference>
<evidence type="ECO:0000313" key="12">
    <source>
        <dbReference type="EnsemblMetazoa" id="ACUA012369-PA"/>
    </source>
</evidence>
<dbReference type="CDD" id="cd00121">
    <property type="entry name" value="MATH"/>
    <property type="match status" value="1"/>
</dbReference>
<dbReference type="PANTHER" id="PTHR36754:SF2">
    <property type="entry name" value="E3 UBIQUITIN-PROTEIN LIGASE TRIM37"/>
    <property type="match status" value="1"/>
</dbReference>
<dbReference type="Gene3D" id="2.60.210.10">
    <property type="entry name" value="Apoptosis, Tumor Necrosis Factor Receptor Associated Protein 2, Chain A"/>
    <property type="match status" value="1"/>
</dbReference>
<dbReference type="Gene3D" id="3.30.160.60">
    <property type="entry name" value="Classic Zinc Finger"/>
    <property type="match status" value="1"/>
</dbReference>
<dbReference type="Pfam" id="PF00097">
    <property type="entry name" value="zf-C3HC4"/>
    <property type="match status" value="1"/>
</dbReference>
<evidence type="ECO:0000256" key="2">
    <source>
        <dbReference type="ARBA" id="ARBA00022490"/>
    </source>
</evidence>
<dbReference type="VEuPathDB" id="VectorBase:ACUA012369"/>
<dbReference type="InterPro" id="IPR013083">
    <property type="entry name" value="Znf_RING/FYVE/PHD"/>
</dbReference>
<reference evidence="13" key="1">
    <citation type="submission" date="2013-09" db="EMBL/GenBank/DDBJ databases">
        <title>The Genome Sequence of Anopheles culicifacies species A.</title>
        <authorList>
            <consortium name="The Broad Institute Genomics Platform"/>
            <person name="Neafsey D.E."/>
            <person name="Besansky N."/>
            <person name="Howell P."/>
            <person name="Walton C."/>
            <person name="Young S.K."/>
            <person name="Zeng Q."/>
            <person name="Gargeya S."/>
            <person name="Fitzgerald M."/>
            <person name="Haas B."/>
            <person name="Abouelleil A."/>
            <person name="Allen A.W."/>
            <person name="Alvarado L."/>
            <person name="Arachchi H.M."/>
            <person name="Berlin A.M."/>
            <person name="Chapman S.B."/>
            <person name="Gainer-Dewar J."/>
            <person name="Goldberg J."/>
            <person name="Griggs A."/>
            <person name="Gujja S."/>
            <person name="Hansen M."/>
            <person name="Howarth C."/>
            <person name="Imamovic A."/>
            <person name="Ireland A."/>
            <person name="Larimer J."/>
            <person name="McCowan C."/>
            <person name="Murphy C."/>
            <person name="Pearson M."/>
            <person name="Poon T.W."/>
            <person name="Priest M."/>
            <person name="Roberts A."/>
            <person name="Saif S."/>
            <person name="Shea T."/>
            <person name="Sisk P."/>
            <person name="Sykes S."/>
            <person name="Wortman J."/>
            <person name="Nusbaum C."/>
            <person name="Birren B."/>
        </authorList>
    </citation>
    <scope>NUCLEOTIDE SEQUENCE [LARGE SCALE GENOMIC DNA]</scope>
    <source>
        <strain evidence="13">A-37</strain>
    </source>
</reference>
<keyword evidence="5" id="KW-0862">Zinc</keyword>
<dbReference type="SMART" id="SM00336">
    <property type="entry name" value="BBOX"/>
    <property type="match status" value="1"/>
</dbReference>
<dbReference type="GO" id="GO:0005634">
    <property type="term" value="C:nucleus"/>
    <property type="evidence" value="ECO:0007669"/>
    <property type="project" value="UniProtKB-ARBA"/>
</dbReference>
<dbReference type="InterPro" id="IPR000315">
    <property type="entry name" value="Znf_B-box"/>
</dbReference>
<dbReference type="GO" id="GO:0070842">
    <property type="term" value="P:aggresome assembly"/>
    <property type="evidence" value="ECO:0007669"/>
    <property type="project" value="TreeGrafter"/>
</dbReference>
<dbReference type="GO" id="GO:0051865">
    <property type="term" value="P:protein autoubiquitination"/>
    <property type="evidence" value="ECO:0007669"/>
    <property type="project" value="TreeGrafter"/>
</dbReference>
<dbReference type="PANTHER" id="PTHR36754">
    <property type="entry name" value="E3 UBIQUITIN-PROTEIN LIGASE TRIM37"/>
    <property type="match status" value="1"/>
</dbReference>
<dbReference type="Proteomes" id="UP000075883">
    <property type="component" value="Unassembled WGS sequence"/>
</dbReference>
<comment type="subcellular location">
    <subcellularLocation>
        <location evidence="1">Cytoplasm</location>
    </subcellularLocation>
</comment>
<evidence type="ECO:0000259" key="10">
    <source>
        <dbReference type="PROSITE" id="PS50119"/>
    </source>
</evidence>
<evidence type="ECO:0000256" key="6">
    <source>
        <dbReference type="PROSITE-ProRule" id="PRU00024"/>
    </source>
</evidence>
<dbReference type="AlphaFoldDB" id="A0A182M8X1"/>
<reference evidence="12" key="2">
    <citation type="submission" date="2020-05" db="UniProtKB">
        <authorList>
            <consortium name="EnsemblMetazoa"/>
        </authorList>
    </citation>
    <scope>IDENTIFICATION</scope>
    <source>
        <strain evidence="12">A-37</strain>
    </source>
</reference>